<comment type="caution">
    <text evidence="2">The sequence shown here is derived from an EMBL/GenBank/DDBJ whole genome shotgun (WGS) entry which is preliminary data.</text>
</comment>
<evidence type="ECO:0000313" key="3">
    <source>
        <dbReference type="Proteomes" id="UP000305546"/>
    </source>
</evidence>
<dbReference type="GO" id="GO:0016787">
    <property type="term" value="F:hydrolase activity"/>
    <property type="evidence" value="ECO:0007669"/>
    <property type="project" value="UniProtKB-KW"/>
</dbReference>
<dbReference type="Pfam" id="PF00561">
    <property type="entry name" value="Abhydrolase_1"/>
    <property type="match status" value="1"/>
</dbReference>
<gene>
    <name evidence="2" type="ORF">FG385_33495</name>
</gene>
<dbReference type="EMBL" id="VDFW01000062">
    <property type="protein sequence ID" value="TNC18716.1"/>
    <property type="molecule type" value="Genomic_DNA"/>
</dbReference>
<keyword evidence="3" id="KW-1185">Reference proteome</keyword>
<dbReference type="SUPFAM" id="SSF53474">
    <property type="entry name" value="alpha/beta-Hydrolases"/>
    <property type="match status" value="1"/>
</dbReference>
<name>A0A5C4LQ14_9PSEU</name>
<dbReference type="OrthoDB" id="27092at2"/>
<dbReference type="AlphaFoldDB" id="A0A5C4LQ14"/>
<dbReference type="InterPro" id="IPR029058">
    <property type="entry name" value="AB_hydrolase_fold"/>
</dbReference>
<sequence>MRGYVDTRWGQLHFLATGSGEQTIVLLHETPLNHAAFQRLAPLLSEKFRVVAFDTPGYGESDSPAGPTTIEDYAKTFTEGLDAIGLDRIVLYGVHTGGRFGVHLAATLGARVEGLAPGGAPFYTDEVREAKVVPAIPAFADDSSHQLGIFEWEPAVYDPEARSRPVAGIAHDPRTGYQAFHAVYTYQPAKYLGKTTCPVLLLSHPDDPLFEPDNRFKAGVANARQVVVDVERLPV</sequence>
<dbReference type="RefSeq" id="WP_139100831.1">
    <property type="nucleotide sequence ID" value="NZ_VDFW01000062.1"/>
</dbReference>
<dbReference type="Gene3D" id="3.40.50.1820">
    <property type="entry name" value="alpha/beta hydrolase"/>
    <property type="match status" value="1"/>
</dbReference>
<dbReference type="InterPro" id="IPR050266">
    <property type="entry name" value="AB_hydrolase_sf"/>
</dbReference>
<reference evidence="2 3" key="1">
    <citation type="submission" date="2019-06" db="EMBL/GenBank/DDBJ databases">
        <title>Amycolatopsis alkalitolerans sp. nov., isolated from Gastrodia elata Blume.</title>
        <authorList>
            <person name="Narsing Rao M.P."/>
            <person name="Li W.J."/>
        </authorList>
    </citation>
    <scope>NUCLEOTIDE SEQUENCE [LARGE SCALE GENOMIC DNA]</scope>
    <source>
        <strain evidence="2 3">SYSUP0005</strain>
    </source>
</reference>
<protein>
    <submittedName>
        <fullName evidence="2">Alpha/beta hydrolase</fullName>
    </submittedName>
</protein>
<dbReference type="GO" id="GO:0016020">
    <property type="term" value="C:membrane"/>
    <property type="evidence" value="ECO:0007669"/>
    <property type="project" value="TreeGrafter"/>
</dbReference>
<accession>A0A5C4LQ14</accession>
<evidence type="ECO:0000259" key="1">
    <source>
        <dbReference type="Pfam" id="PF00561"/>
    </source>
</evidence>
<dbReference type="PANTHER" id="PTHR43798">
    <property type="entry name" value="MONOACYLGLYCEROL LIPASE"/>
    <property type="match status" value="1"/>
</dbReference>
<organism evidence="2 3">
    <name type="scientific">Amycolatopsis alkalitolerans</name>
    <dbReference type="NCBI Taxonomy" id="2547244"/>
    <lineage>
        <taxon>Bacteria</taxon>
        <taxon>Bacillati</taxon>
        <taxon>Actinomycetota</taxon>
        <taxon>Actinomycetes</taxon>
        <taxon>Pseudonocardiales</taxon>
        <taxon>Pseudonocardiaceae</taxon>
        <taxon>Amycolatopsis</taxon>
    </lineage>
</organism>
<feature type="domain" description="AB hydrolase-1" evidence="1">
    <location>
        <begin position="23"/>
        <end position="115"/>
    </location>
</feature>
<evidence type="ECO:0000313" key="2">
    <source>
        <dbReference type="EMBL" id="TNC18716.1"/>
    </source>
</evidence>
<dbReference type="Proteomes" id="UP000305546">
    <property type="component" value="Unassembled WGS sequence"/>
</dbReference>
<dbReference type="InterPro" id="IPR000073">
    <property type="entry name" value="AB_hydrolase_1"/>
</dbReference>
<keyword evidence="2" id="KW-0378">Hydrolase</keyword>
<dbReference type="PANTHER" id="PTHR43798:SF33">
    <property type="entry name" value="HYDROLASE, PUTATIVE (AFU_ORTHOLOGUE AFUA_2G14860)-RELATED"/>
    <property type="match status" value="1"/>
</dbReference>
<proteinExistence type="predicted"/>